<reference evidence="3" key="1">
    <citation type="journal article" date="2011" name="Nat. Genet.">
        <title>The Arabidopsis lyrata genome sequence and the basis of rapid genome size change.</title>
        <authorList>
            <person name="Hu T.T."/>
            <person name="Pattyn P."/>
            <person name="Bakker E.G."/>
            <person name="Cao J."/>
            <person name="Cheng J.-F."/>
            <person name="Clark R.M."/>
            <person name="Fahlgren N."/>
            <person name="Fawcett J.A."/>
            <person name="Grimwood J."/>
            <person name="Gundlach H."/>
            <person name="Haberer G."/>
            <person name="Hollister J.D."/>
            <person name="Ossowski S."/>
            <person name="Ottilar R.P."/>
            <person name="Salamov A.A."/>
            <person name="Schneeberger K."/>
            <person name="Spannagl M."/>
            <person name="Wang X."/>
            <person name="Yang L."/>
            <person name="Nasrallah M.E."/>
            <person name="Bergelson J."/>
            <person name="Carrington J.C."/>
            <person name="Gaut B.S."/>
            <person name="Schmutz J."/>
            <person name="Mayer K.F.X."/>
            <person name="Van de Peer Y."/>
            <person name="Grigoriev I.V."/>
            <person name="Nordborg M."/>
            <person name="Weigel D."/>
            <person name="Guo Y.-L."/>
        </authorList>
    </citation>
    <scope>NUCLEOTIDE SEQUENCE [LARGE SCALE GENOMIC DNA]</scope>
    <source>
        <strain evidence="3">cv. MN47</strain>
    </source>
</reference>
<organism evidence="3">
    <name type="scientific">Arabidopsis lyrata subsp. lyrata</name>
    <name type="common">Lyre-leaved rock-cress</name>
    <dbReference type="NCBI Taxonomy" id="81972"/>
    <lineage>
        <taxon>Eukaryota</taxon>
        <taxon>Viridiplantae</taxon>
        <taxon>Streptophyta</taxon>
        <taxon>Embryophyta</taxon>
        <taxon>Tracheophyta</taxon>
        <taxon>Spermatophyta</taxon>
        <taxon>Magnoliopsida</taxon>
        <taxon>eudicotyledons</taxon>
        <taxon>Gunneridae</taxon>
        <taxon>Pentapetalae</taxon>
        <taxon>rosids</taxon>
        <taxon>malvids</taxon>
        <taxon>Brassicales</taxon>
        <taxon>Brassicaceae</taxon>
        <taxon>Camelineae</taxon>
        <taxon>Arabidopsis</taxon>
    </lineage>
</organism>
<accession>D7LNL2</accession>
<proteinExistence type="predicted"/>
<dbReference type="AlphaFoldDB" id="D7LNL2"/>
<dbReference type="HOGENOM" id="CLU_2708200_0_0_1"/>
<evidence type="ECO:0000256" key="1">
    <source>
        <dbReference type="SAM" id="MobiDB-lite"/>
    </source>
</evidence>
<name>D7LNL2_ARALL</name>
<evidence type="ECO:0000313" key="2">
    <source>
        <dbReference type="EMBL" id="EFH53643.1"/>
    </source>
</evidence>
<dbReference type="EMBL" id="GL348717">
    <property type="protein sequence ID" value="EFH53643.1"/>
    <property type="molecule type" value="Genomic_DNA"/>
</dbReference>
<sequence>MANEKPCRRQEHGNGKSMLTARTWQRKSHVDGKNMATEKPCRRQEHGNRKAVLAAKLTAILDLLHELSLSEKY</sequence>
<feature type="region of interest" description="Disordered" evidence="1">
    <location>
        <begin position="1"/>
        <end position="47"/>
    </location>
</feature>
<dbReference type="Gramene" id="scaffold_501360.1">
    <property type="protein sequence ID" value="scaffold_501360.1"/>
    <property type="gene ID" value="scaffold_501360.1"/>
</dbReference>
<gene>
    <name evidence="2" type="ORF">ARALYDRAFT_905656</name>
</gene>
<protein>
    <submittedName>
        <fullName evidence="2">Expressed protein</fullName>
    </submittedName>
</protein>
<evidence type="ECO:0000313" key="3">
    <source>
        <dbReference type="Proteomes" id="UP000008694"/>
    </source>
</evidence>
<dbReference type="Proteomes" id="UP000008694">
    <property type="component" value="Unassembled WGS sequence"/>
</dbReference>
<keyword evidence="3" id="KW-1185">Reference proteome</keyword>
<feature type="compositionally biased region" description="Basic and acidic residues" evidence="1">
    <location>
        <begin position="1"/>
        <end position="14"/>
    </location>
</feature>